<comment type="caution">
    <text evidence="1">The sequence shown here is derived from an EMBL/GenBank/DDBJ whole genome shotgun (WGS) entry which is preliminary data.</text>
</comment>
<reference evidence="1 2" key="1">
    <citation type="submission" date="2017-03" db="EMBL/GenBank/DDBJ databases">
        <title>Whole genome sequences of fourteen strains of Bradyrhizobium canariense and one strain of Bradyrhizobium japonicum isolated from Lupinus (Papilionoideae: Genisteae) species in Algeria.</title>
        <authorList>
            <person name="Crovadore J."/>
            <person name="Chekireb D."/>
            <person name="Brachmann A."/>
            <person name="Chablais R."/>
            <person name="Cochard B."/>
            <person name="Lefort F."/>
        </authorList>
    </citation>
    <scope>NUCLEOTIDE SEQUENCE [LARGE SCALE GENOMIC DNA]</scope>
    <source>
        <strain evidence="1 2">UBMA195</strain>
    </source>
</reference>
<accession>A0A1X3FE57</accession>
<name>A0A1X3FE57_9BRAD</name>
<proteinExistence type="predicted"/>
<dbReference type="EMBL" id="NAFI01000186">
    <property type="protein sequence ID" value="OSJ03804.1"/>
    <property type="molecule type" value="Genomic_DNA"/>
</dbReference>
<dbReference type="Proteomes" id="UP000193553">
    <property type="component" value="Unassembled WGS sequence"/>
</dbReference>
<gene>
    <name evidence="1" type="ORF">BSZ18_31395</name>
</gene>
<organism evidence="1 2">
    <name type="scientific">Bradyrhizobium canariense</name>
    <dbReference type="NCBI Taxonomy" id="255045"/>
    <lineage>
        <taxon>Bacteria</taxon>
        <taxon>Pseudomonadati</taxon>
        <taxon>Pseudomonadota</taxon>
        <taxon>Alphaproteobacteria</taxon>
        <taxon>Hyphomicrobiales</taxon>
        <taxon>Nitrobacteraceae</taxon>
        <taxon>Bradyrhizobium</taxon>
    </lineage>
</organism>
<sequence length="192" mass="21526">MKSLYLPPRPHLVFKCRFGHLGEAGRLTDATSRRPDMTTAALRHYDPPSLGNRLRNAQVMTQPLMLEIIDKACRHFPSLGQIEPTARVTRLIEAEAWADAALALMELELPLWQVRRIAYDEGEWHCALSRERELPDWLDAAVEARHSDLALALLSAFIEGRALALEVSRPSVPAVRPAPDPLYEPVGCENFG</sequence>
<dbReference type="AlphaFoldDB" id="A0A1X3FE57"/>
<evidence type="ECO:0000313" key="1">
    <source>
        <dbReference type="EMBL" id="OSJ03804.1"/>
    </source>
</evidence>
<protein>
    <submittedName>
        <fullName evidence="1">Uncharacterized protein</fullName>
    </submittedName>
</protein>
<evidence type="ECO:0000313" key="2">
    <source>
        <dbReference type="Proteomes" id="UP000193553"/>
    </source>
</evidence>